<dbReference type="GO" id="GO:0032007">
    <property type="term" value="P:negative regulation of TOR signaling"/>
    <property type="evidence" value="ECO:0007669"/>
    <property type="project" value="TreeGrafter"/>
</dbReference>
<evidence type="ECO:0000256" key="4">
    <source>
        <dbReference type="ARBA" id="ARBA00023136"/>
    </source>
</evidence>
<evidence type="ECO:0000256" key="1">
    <source>
        <dbReference type="ARBA" id="ARBA00006410"/>
    </source>
</evidence>
<feature type="region of interest" description="Disordered" evidence="6">
    <location>
        <begin position="617"/>
        <end position="645"/>
    </location>
</feature>
<feature type="compositionally biased region" description="Polar residues" evidence="6">
    <location>
        <begin position="469"/>
        <end position="489"/>
    </location>
</feature>
<dbReference type="PANTHER" id="PTHR31530">
    <property type="entry name" value="MAJOR INTRINSICALLY DISORDERED NOTCH2-BINDING RECEPTOR 1 MINAR1 FAMILY MEMBER"/>
    <property type="match status" value="1"/>
</dbReference>
<dbReference type="InterPro" id="IPR009626">
    <property type="entry name" value="MINAR1-like_C"/>
</dbReference>
<dbReference type="GO" id="GO:0005886">
    <property type="term" value="C:plasma membrane"/>
    <property type="evidence" value="ECO:0007669"/>
    <property type="project" value="TreeGrafter"/>
</dbReference>
<feature type="compositionally biased region" description="Basic and acidic residues" evidence="6">
    <location>
        <begin position="737"/>
        <end position="762"/>
    </location>
</feature>
<feature type="region of interest" description="Disordered" evidence="6">
    <location>
        <begin position="467"/>
        <end position="498"/>
    </location>
</feature>
<keyword evidence="4 7" id="KW-0472">Membrane</keyword>
<evidence type="ECO:0000256" key="5">
    <source>
        <dbReference type="ARBA" id="ARBA00037847"/>
    </source>
</evidence>
<evidence type="ECO:0000313" key="11">
    <source>
        <dbReference type="Proteomes" id="UP000314980"/>
    </source>
</evidence>
<protein>
    <submittedName>
        <fullName evidence="10">Membrane integral NOTCH2 associated receptor 1</fullName>
    </submittedName>
</protein>
<dbReference type="InterPro" id="IPR039706">
    <property type="entry name" value="MINAR1-like"/>
</dbReference>
<organism evidence="10 11">
    <name type="scientific">Lates calcarifer</name>
    <name type="common">Barramundi</name>
    <name type="synonym">Holocentrus calcarifer</name>
    <dbReference type="NCBI Taxonomy" id="8187"/>
    <lineage>
        <taxon>Eukaryota</taxon>
        <taxon>Metazoa</taxon>
        <taxon>Chordata</taxon>
        <taxon>Craniata</taxon>
        <taxon>Vertebrata</taxon>
        <taxon>Euteleostomi</taxon>
        <taxon>Actinopterygii</taxon>
        <taxon>Neopterygii</taxon>
        <taxon>Teleostei</taxon>
        <taxon>Neoteleostei</taxon>
        <taxon>Acanthomorphata</taxon>
        <taxon>Carangaria</taxon>
        <taxon>Carangaria incertae sedis</taxon>
        <taxon>Centropomidae</taxon>
        <taxon>Lates</taxon>
    </lineage>
</organism>
<feature type="region of interest" description="Disordered" evidence="6">
    <location>
        <begin position="142"/>
        <end position="167"/>
    </location>
</feature>
<feature type="domain" description="MINAR1 N-terminal helical" evidence="9">
    <location>
        <begin position="6"/>
        <end position="99"/>
    </location>
</feature>
<feature type="compositionally biased region" description="Basic and acidic residues" evidence="6">
    <location>
        <begin position="617"/>
        <end position="629"/>
    </location>
</feature>
<evidence type="ECO:0000256" key="2">
    <source>
        <dbReference type="ARBA" id="ARBA00022692"/>
    </source>
</evidence>
<dbReference type="Pfam" id="PF06789">
    <property type="entry name" value="MINAR1_C"/>
    <property type="match status" value="1"/>
</dbReference>
<reference evidence="10" key="2">
    <citation type="submission" date="2025-08" db="UniProtKB">
        <authorList>
            <consortium name="Ensembl"/>
        </authorList>
    </citation>
    <scope>IDENTIFICATION</scope>
</reference>
<feature type="compositionally biased region" description="Basic residues" evidence="6">
    <location>
        <begin position="148"/>
        <end position="160"/>
    </location>
</feature>
<reference evidence="10" key="3">
    <citation type="submission" date="2025-09" db="UniProtKB">
        <authorList>
            <consortium name="Ensembl"/>
        </authorList>
    </citation>
    <scope>IDENTIFICATION</scope>
</reference>
<reference evidence="11" key="1">
    <citation type="submission" date="2015-09" db="EMBL/GenBank/DDBJ databases">
        <authorList>
            <person name="Sai Rama Sridatta P."/>
        </authorList>
    </citation>
    <scope>NUCLEOTIDE SEQUENCE [LARGE SCALE GENOMIC DNA]</scope>
</reference>
<evidence type="ECO:0000313" key="10">
    <source>
        <dbReference type="Ensembl" id="ENSLCAP00010018704.1"/>
    </source>
</evidence>
<dbReference type="FunCoup" id="A0A4W6D1I4">
    <property type="interactions" value="731"/>
</dbReference>
<dbReference type="STRING" id="8187.ENSLCAP00010018704"/>
<sequence>MDPLPEYSQFLVRILEELDTKHNSMSYQDLCKYLCARFDLVHLAKLRSLLFYTACMDPAFPATLFKDKMRCSMEDPQSKKLMVAADIVTMFNLIQMNGGIAKDKLPIVHRAKFYKNKSVELCRSDSDAYKYQDCDRGVGYEHMDHPRDGHHHHHHHHHPQQHAVAQNASPCSKLSECNNCQQFIPTSDPNFLLGVSKDLKCRAASLDKLHHLPQYSSSSPPSPPCEMQSTYFPMDIDSESTTDQESLQHIGHPEPFSVHSCIQKRNIFKEDFHNFVAFSPQVVTTESKQGGKAAEGYHRRELHKPATFFNHSFELPYSNPYFEPTLNSPLQDRRRVKHESLDDLQASTYFGPTTVSECVSSRKYSNKAGKQPAWPVKSLSLNTEEGPPDFERSFLNSKPLKENHHRTVGIMSADNEQHFQSPKEKVVASPSGFAKKTNGIKNKDVALIAGGAVGLDKREAAKRFRDKNMNSPSFQGADSSSSVGTQTEQGEQKKVKEYPVKYSDRERRAFKHSDEDSEIVSDDISDIFRFLDDMSVCDSLGIVQSSCYNSTGSLSQGTLKSEGDSSPERNTVKLLKSSVCKLVMRIGEIEKKLESLSGVRSEISQVLSKLNKLDEKIQEPEANGRHRETASASGCNATPDKPHPHLQPHLDTALSPRVFQCHTTGHNVKVDNGPVGEWCCSDGSNSDSLRVKALKKSMLTRRSSRSLNEESTATESKVASITNSPRDWRTVSYSCHPGEEGKDKDRDGKDRHRKAKERERQYELPQAHCPQNAHPPLIEQVFSPHPFTPSIKAHVKGSHLYTDLRLTSLSDGKRSQPSWTIEEYKRNSGEKGKQLTALDLQTQESLNPNNLEYWMEDIYTPGYDSLLKRKEAEFRRAKVCKIGALIAAATCTVILVIVVPICTMKS</sequence>
<dbReference type="InParanoid" id="A0A4W6D1I4"/>
<dbReference type="PANTHER" id="PTHR31530:SF2">
    <property type="entry name" value="MAJOR INTRINSICALLY DISORDERED NOTCH2-BINDING RECEPTOR 1"/>
    <property type="match status" value="1"/>
</dbReference>
<feature type="region of interest" description="Disordered" evidence="6">
    <location>
        <begin position="698"/>
        <end position="763"/>
    </location>
</feature>
<evidence type="ECO:0000256" key="6">
    <source>
        <dbReference type="SAM" id="MobiDB-lite"/>
    </source>
</evidence>
<evidence type="ECO:0000256" key="7">
    <source>
        <dbReference type="SAM" id="Phobius"/>
    </source>
</evidence>
<dbReference type="Proteomes" id="UP000314980">
    <property type="component" value="Unassembled WGS sequence"/>
</dbReference>
<keyword evidence="11" id="KW-1185">Reference proteome</keyword>
<name>A0A4W6D1I4_LATCA</name>
<feature type="transmembrane region" description="Helical" evidence="7">
    <location>
        <begin position="882"/>
        <end position="902"/>
    </location>
</feature>
<proteinExistence type="inferred from homology"/>
<dbReference type="GO" id="GO:0008285">
    <property type="term" value="P:negative regulation of cell population proliferation"/>
    <property type="evidence" value="ECO:0007669"/>
    <property type="project" value="TreeGrafter"/>
</dbReference>
<dbReference type="AlphaFoldDB" id="A0A4W6D1I4"/>
<dbReference type="GO" id="GO:0012505">
    <property type="term" value="C:endomembrane system"/>
    <property type="evidence" value="ECO:0007669"/>
    <property type="project" value="UniProtKB-SubCell"/>
</dbReference>
<evidence type="ECO:0000256" key="3">
    <source>
        <dbReference type="ARBA" id="ARBA00022989"/>
    </source>
</evidence>
<keyword evidence="3 7" id="KW-1133">Transmembrane helix</keyword>
<comment type="similarity">
    <text evidence="1">Belongs to the MINAR family.</text>
</comment>
<accession>A0A4W6D1I4</accession>
<evidence type="ECO:0000259" key="9">
    <source>
        <dbReference type="Pfam" id="PF22948"/>
    </source>
</evidence>
<dbReference type="Pfam" id="PF22948">
    <property type="entry name" value="MINAR1_N"/>
    <property type="match status" value="1"/>
</dbReference>
<keyword evidence="2 7" id="KW-0812">Transmembrane</keyword>
<feature type="compositionally biased region" description="Polar residues" evidence="6">
    <location>
        <begin position="705"/>
        <end position="725"/>
    </location>
</feature>
<dbReference type="GeneTree" id="ENSGT00530000063851"/>
<feature type="domain" description="Major intrinsically disordered Notch2-binding receptor 1-like C-terminal" evidence="8">
    <location>
        <begin position="751"/>
        <end position="904"/>
    </location>
</feature>
<comment type="subcellular location">
    <subcellularLocation>
        <location evidence="5">Endomembrane system</location>
        <topology evidence="5">Single-pass membrane protein</topology>
    </subcellularLocation>
</comment>
<dbReference type="Ensembl" id="ENSLCAT00010019108.1">
    <property type="protein sequence ID" value="ENSLCAP00010018704.1"/>
    <property type="gene ID" value="ENSLCAG00010008846.1"/>
</dbReference>
<evidence type="ECO:0000259" key="8">
    <source>
        <dbReference type="Pfam" id="PF06789"/>
    </source>
</evidence>
<dbReference type="InterPro" id="IPR055117">
    <property type="entry name" value="MINAR1_N"/>
</dbReference>